<comment type="caution">
    <text evidence="2">The sequence shown here is derived from an EMBL/GenBank/DDBJ whole genome shotgun (WGS) entry which is preliminary data.</text>
</comment>
<proteinExistence type="predicted"/>
<protein>
    <submittedName>
        <fullName evidence="2">DUF3313 domain-containing protein</fullName>
    </submittedName>
</protein>
<feature type="chain" id="PRO_5032508694" evidence="1">
    <location>
        <begin position="24"/>
        <end position="230"/>
    </location>
</feature>
<dbReference type="EMBL" id="DSTK01000021">
    <property type="protein sequence ID" value="HFK97097.1"/>
    <property type="molecule type" value="Genomic_DNA"/>
</dbReference>
<dbReference type="Pfam" id="PF11769">
    <property type="entry name" value="DUF3313"/>
    <property type="match status" value="1"/>
</dbReference>
<dbReference type="AlphaFoldDB" id="A0A831ZXY0"/>
<evidence type="ECO:0000313" key="2">
    <source>
        <dbReference type="EMBL" id="HFK97097.1"/>
    </source>
</evidence>
<reference evidence="2" key="1">
    <citation type="journal article" date="2020" name="mSystems">
        <title>Genome- and Community-Level Interaction Insights into Carbon Utilization and Element Cycling Functions of Hydrothermarchaeota in Hydrothermal Sediment.</title>
        <authorList>
            <person name="Zhou Z."/>
            <person name="Liu Y."/>
            <person name="Xu W."/>
            <person name="Pan J."/>
            <person name="Luo Z.H."/>
            <person name="Li M."/>
        </authorList>
    </citation>
    <scope>NUCLEOTIDE SEQUENCE [LARGE SCALE GENOMIC DNA]</scope>
    <source>
        <strain evidence="2">SpSt-456</strain>
    </source>
</reference>
<evidence type="ECO:0000256" key="1">
    <source>
        <dbReference type="SAM" id="SignalP"/>
    </source>
</evidence>
<sequence>MRRWNVKKIMGLLACLVIFAGCATTPTTTTTSAAKAGFLGPYEEKLAPGPEGGVRWRWVKPGVDFSKYNKVMLESVVFFFADDSQYHGIDPQELKEIADAANLQLVRALKDKYPLVADPGPDVLRIRVAITELEQSRPGLSAVTSVVPVGIGISVLKKGATGSWTGSGATGAEMMVLDSTTDEVLAVAKDKRSAGFTERFSKWGSAEEAFAFWAERIRLFLDQAHSAKRQ</sequence>
<keyword evidence="1" id="KW-0732">Signal</keyword>
<name>A0A831ZXY0_9BACT</name>
<dbReference type="InterPro" id="IPR021747">
    <property type="entry name" value="DUF3313"/>
</dbReference>
<accession>A0A831ZXY0</accession>
<organism evidence="2">
    <name type="scientific">Desulfacinum infernum</name>
    <dbReference type="NCBI Taxonomy" id="35837"/>
    <lineage>
        <taxon>Bacteria</taxon>
        <taxon>Pseudomonadati</taxon>
        <taxon>Thermodesulfobacteriota</taxon>
        <taxon>Syntrophobacteria</taxon>
        <taxon>Syntrophobacterales</taxon>
        <taxon>Syntrophobacteraceae</taxon>
        <taxon>Desulfacinum</taxon>
    </lineage>
</organism>
<dbReference type="PROSITE" id="PS51257">
    <property type="entry name" value="PROKAR_LIPOPROTEIN"/>
    <property type="match status" value="1"/>
</dbReference>
<gene>
    <name evidence="2" type="ORF">ENS06_07195</name>
</gene>
<feature type="signal peptide" evidence="1">
    <location>
        <begin position="1"/>
        <end position="23"/>
    </location>
</feature>